<accession>A0A7Z2JAD7</accession>
<evidence type="ECO:0000313" key="13">
    <source>
        <dbReference type="EMBL" id="QGZ56379.1"/>
    </source>
</evidence>
<dbReference type="RefSeq" id="WP_158759342.1">
    <property type="nucleotide sequence ID" value="NZ_CP046910.1"/>
</dbReference>
<gene>
    <name evidence="13" type="ORF">FAZ97_15410</name>
</gene>
<feature type="signal peptide" evidence="11">
    <location>
        <begin position="1"/>
        <end position="31"/>
    </location>
</feature>
<proteinExistence type="predicted"/>
<dbReference type="GO" id="GO:0006811">
    <property type="term" value="P:monoatomic ion transport"/>
    <property type="evidence" value="ECO:0007669"/>
    <property type="project" value="UniProtKB-KW"/>
</dbReference>
<name>A0A7Z2JAD7_9BURK</name>
<protein>
    <submittedName>
        <fullName evidence="13">Porin</fullName>
    </submittedName>
</protein>
<evidence type="ECO:0000259" key="12">
    <source>
        <dbReference type="Pfam" id="PF13609"/>
    </source>
</evidence>
<dbReference type="InterPro" id="IPR023614">
    <property type="entry name" value="Porin_dom_sf"/>
</dbReference>
<dbReference type="AlphaFoldDB" id="A0A7Z2JAD7"/>
<organism evidence="13 14">
    <name type="scientific">Paraburkholderia acidiphila</name>
    <dbReference type="NCBI Taxonomy" id="2571747"/>
    <lineage>
        <taxon>Bacteria</taxon>
        <taxon>Pseudomonadati</taxon>
        <taxon>Pseudomonadota</taxon>
        <taxon>Betaproteobacteria</taxon>
        <taxon>Burkholderiales</taxon>
        <taxon>Burkholderiaceae</taxon>
        <taxon>Paraburkholderia</taxon>
    </lineage>
</organism>
<dbReference type="Pfam" id="PF13609">
    <property type="entry name" value="Porin_4"/>
    <property type="match status" value="1"/>
</dbReference>
<evidence type="ECO:0000256" key="8">
    <source>
        <dbReference type="ARBA" id="ARBA00023114"/>
    </source>
</evidence>
<sequence length="411" mass="42710">MKNGKKNQIIKAGKLGLLSGIAMLDTTNANAQTSLTMFGVVDNGIIYQNSQTTLGSNSGGRSNVKLSSGNWLGSRWGFKGSEELGDGTKAIFTLESRFNTNTGGGQFTNAAFGGQGFVGVTNPAYGTLTAGRQYTPYYTLLYAFGPTPWLSGETGAHPGDIDGLDSGYRVNNSLVYTSPVFGGLTVGASYALSGVPGTLSRGSTWSLAAQYVQGAVSLAAGFERFSNSSLGGGVWGADSTATTGGQPGVSALTNGYQTNAAQQRIAVTGAYALSRAFDMSFSYSNVQYVPGVNSSFHDMAVFNTVGTVGHWHAGPALDVGLGYSYTWTSRANSIENPAQYHQVSLAESYALSKRTTLYFLQAWQRASGQTLGTTGAGDVINATASIGDGFQSAPASGRTQIAAGMGIAHRF</sequence>
<reference evidence="13 14" key="1">
    <citation type="submission" date="2019-12" db="EMBL/GenBank/DDBJ databases">
        <title>Paraburkholderia acidiphila 7Q-K02 sp. nov and Paraburkholderia acidisoli DHF22 sp. nov., two strains isolated from forest soil.</title>
        <authorList>
            <person name="Gao Z."/>
            <person name="Qiu L."/>
        </authorList>
    </citation>
    <scope>NUCLEOTIDE SEQUENCE [LARGE SCALE GENOMIC DNA]</scope>
    <source>
        <strain evidence="13 14">7Q-K02</strain>
    </source>
</reference>
<dbReference type="CDD" id="cd00342">
    <property type="entry name" value="gram_neg_porins"/>
    <property type="match status" value="1"/>
</dbReference>
<keyword evidence="6 11" id="KW-0732">Signal</keyword>
<evidence type="ECO:0000256" key="2">
    <source>
        <dbReference type="ARBA" id="ARBA00011233"/>
    </source>
</evidence>
<dbReference type="OrthoDB" id="8982743at2"/>
<evidence type="ECO:0000256" key="6">
    <source>
        <dbReference type="ARBA" id="ARBA00022729"/>
    </source>
</evidence>
<dbReference type="Gene3D" id="2.40.160.10">
    <property type="entry name" value="Porin"/>
    <property type="match status" value="1"/>
</dbReference>
<evidence type="ECO:0000256" key="11">
    <source>
        <dbReference type="SAM" id="SignalP"/>
    </source>
</evidence>
<dbReference type="PRINTS" id="PR00184">
    <property type="entry name" value="NEISSPPORIN"/>
</dbReference>
<evidence type="ECO:0000256" key="1">
    <source>
        <dbReference type="ARBA" id="ARBA00004571"/>
    </source>
</evidence>
<keyword evidence="5" id="KW-0812">Transmembrane</keyword>
<feature type="domain" description="Porin" evidence="12">
    <location>
        <begin position="27"/>
        <end position="359"/>
    </location>
</feature>
<evidence type="ECO:0000256" key="7">
    <source>
        <dbReference type="ARBA" id="ARBA00023065"/>
    </source>
</evidence>
<dbReference type="GO" id="GO:0009279">
    <property type="term" value="C:cell outer membrane"/>
    <property type="evidence" value="ECO:0007669"/>
    <property type="project" value="UniProtKB-SubCell"/>
</dbReference>
<evidence type="ECO:0000256" key="10">
    <source>
        <dbReference type="ARBA" id="ARBA00023237"/>
    </source>
</evidence>
<evidence type="ECO:0000256" key="9">
    <source>
        <dbReference type="ARBA" id="ARBA00023136"/>
    </source>
</evidence>
<keyword evidence="8" id="KW-0626">Porin</keyword>
<dbReference type="KEGG" id="pacp:FAZ97_15410"/>
<comment type="subcellular location">
    <subcellularLocation>
        <location evidence="1">Cell outer membrane</location>
        <topology evidence="1">Multi-pass membrane protein</topology>
    </subcellularLocation>
</comment>
<dbReference type="GO" id="GO:0015288">
    <property type="term" value="F:porin activity"/>
    <property type="evidence" value="ECO:0007669"/>
    <property type="project" value="UniProtKB-KW"/>
</dbReference>
<dbReference type="SUPFAM" id="SSF56935">
    <property type="entry name" value="Porins"/>
    <property type="match status" value="1"/>
</dbReference>
<dbReference type="EMBL" id="CP046910">
    <property type="protein sequence ID" value="QGZ56379.1"/>
    <property type="molecule type" value="Genomic_DNA"/>
</dbReference>
<comment type="subunit">
    <text evidence="2">Homotrimer.</text>
</comment>
<evidence type="ECO:0000313" key="14">
    <source>
        <dbReference type="Proteomes" id="UP000434209"/>
    </source>
</evidence>
<keyword evidence="7" id="KW-0406">Ion transport</keyword>
<evidence type="ECO:0000256" key="5">
    <source>
        <dbReference type="ARBA" id="ARBA00022692"/>
    </source>
</evidence>
<dbReference type="PANTHER" id="PTHR34501:SF9">
    <property type="entry name" value="MAJOR OUTER MEMBRANE PROTEIN P.IA"/>
    <property type="match status" value="1"/>
</dbReference>
<feature type="chain" id="PRO_5030679958" evidence="11">
    <location>
        <begin position="32"/>
        <end position="411"/>
    </location>
</feature>
<keyword evidence="10" id="KW-0998">Cell outer membrane</keyword>
<dbReference type="Proteomes" id="UP000434209">
    <property type="component" value="Chromosome 2"/>
</dbReference>
<keyword evidence="9" id="KW-0472">Membrane</keyword>
<keyword evidence="14" id="KW-1185">Reference proteome</keyword>
<dbReference type="InterPro" id="IPR002299">
    <property type="entry name" value="Porin_Neis"/>
</dbReference>
<keyword evidence="3" id="KW-0813">Transport</keyword>
<dbReference type="GO" id="GO:0046930">
    <property type="term" value="C:pore complex"/>
    <property type="evidence" value="ECO:0007669"/>
    <property type="project" value="UniProtKB-KW"/>
</dbReference>
<dbReference type="InterPro" id="IPR033900">
    <property type="entry name" value="Gram_neg_porin_domain"/>
</dbReference>
<evidence type="ECO:0000256" key="3">
    <source>
        <dbReference type="ARBA" id="ARBA00022448"/>
    </source>
</evidence>
<keyword evidence="4" id="KW-1134">Transmembrane beta strand</keyword>
<dbReference type="InterPro" id="IPR050298">
    <property type="entry name" value="Gram-neg_bact_OMP"/>
</dbReference>
<dbReference type="PANTHER" id="PTHR34501">
    <property type="entry name" value="PROTEIN YDDL-RELATED"/>
    <property type="match status" value="1"/>
</dbReference>
<evidence type="ECO:0000256" key="4">
    <source>
        <dbReference type="ARBA" id="ARBA00022452"/>
    </source>
</evidence>